<feature type="domain" description="NAD-dependent epimerase/dehydratase" evidence="3">
    <location>
        <begin position="5"/>
        <end position="226"/>
    </location>
</feature>
<evidence type="ECO:0000256" key="2">
    <source>
        <dbReference type="ARBA" id="ARBA00007637"/>
    </source>
</evidence>
<comment type="pathway">
    <text evidence="1">Bacterial outer membrane biogenesis; LPS O-antigen biosynthesis.</text>
</comment>
<accession>A0A432XJ55</accession>
<dbReference type="InterPro" id="IPR001509">
    <property type="entry name" value="Epimerase_deHydtase"/>
</dbReference>
<dbReference type="Pfam" id="PF01370">
    <property type="entry name" value="Epimerase"/>
    <property type="match status" value="1"/>
</dbReference>
<evidence type="ECO:0000259" key="3">
    <source>
        <dbReference type="Pfam" id="PF01370"/>
    </source>
</evidence>
<dbReference type="SUPFAM" id="SSF51735">
    <property type="entry name" value="NAD(P)-binding Rossmann-fold domains"/>
    <property type="match status" value="1"/>
</dbReference>
<dbReference type="OrthoDB" id="9801056at2"/>
<evidence type="ECO:0000313" key="4">
    <source>
        <dbReference type="EMBL" id="RUO48627.1"/>
    </source>
</evidence>
<comment type="similarity">
    <text evidence="2">Belongs to the NAD(P)-dependent epimerase/dehydratase family.</text>
</comment>
<dbReference type="InterPro" id="IPR036291">
    <property type="entry name" value="NAD(P)-bd_dom_sf"/>
</dbReference>
<evidence type="ECO:0000313" key="5">
    <source>
        <dbReference type="Proteomes" id="UP000287330"/>
    </source>
</evidence>
<evidence type="ECO:0000256" key="1">
    <source>
        <dbReference type="ARBA" id="ARBA00005125"/>
    </source>
</evidence>
<dbReference type="Gene3D" id="3.40.50.720">
    <property type="entry name" value="NAD(P)-binding Rossmann-like Domain"/>
    <property type="match status" value="1"/>
</dbReference>
<name>A0A432XJ55_9GAMM</name>
<reference evidence="5" key="1">
    <citation type="journal article" date="2018" name="Front. Microbiol.">
        <title>Genome-Based Analysis Reveals the Taxonomy and Diversity of the Family Idiomarinaceae.</title>
        <authorList>
            <person name="Liu Y."/>
            <person name="Lai Q."/>
            <person name="Shao Z."/>
        </authorList>
    </citation>
    <scope>NUCLEOTIDE SEQUENCE [LARGE SCALE GENOMIC DNA]</scope>
    <source>
        <strain evidence="5">F23</strain>
    </source>
</reference>
<dbReference type="RefSeq" id="WP_110576490.1">
    <property type="nucleotide sequence ID" value="NZ_PIPV01000023.1"/>
</dbReference>
<organism evidence="4 5">
    <name type="scientific">Idiomarina fontislapidosi</name>
    <dbReference type="NCBI Taxonomy" id="263723"/>
    <lineage>
        <taxon>Bacteria</taxon>
        <taxon>Pseudomonadati</taxon>
        <taxon>Pseudomonadota</taxon>
        <taxon>Gammaproteobacteria</taxon>
        <taxon>Alteromonadales</taxon>
        <taxon>Idiomarinaceae</taxon>
        <taxon>Idiomarina</taxon>
    </lineage>
</organism>
<dbReference type="EMBL" id="PIPV01000023">
    <property type="protein sequence ID" value="RUO48627.1"/>
    <property type="molecule type" value="Genomic_DNA"/>
</dbReference>
<sequence>MDNRILLTGASGFVGGALFKNIELSSNVEVSVAVRSKSSEFKHLNCWIVDFASFSDISEVLKRQDVVVHTAAVAHNKKIRISSDFEHINTRATLRLAQQAAECGVKRFIFVSSIGVNGNISSKPFTELDIPKPSETYAESKWRAEQGLWEIQESTGMEIVIIRPPLVYGPNAPGNFATLTRWVEKGIPLPLGAVNNRRSYIAIDNLVDFITTCIDHPLAANETFLIADGEDISTTHLLHKVANAMDKPSRLIPVPERLLTLGATMLGKRDMARRLLGSLQVDISKARQLLGWQPTISLEEGLKRCFK</sequence>
<dbReference type="Proteomes" id="UP000287330">
    <property type="component" value="Unassembled WGS sequence"/>
</dbReference>
<comment type="caution">
    <text evidence="4">The sequence shown here is derived from an EMBL/GenBank/DDBJ whole genome shotgun (WGS) entry which is preliminary data.</text>
</comment>
<dbReference type="PANTHER" id="PTHR43000">
    <property type="entry name" value="DTDP-D-GLUCOSE 4,6-DEHYDRATASE-RELATED"/>
    <property type="match status" value="1"/>
</dbReference>
<dbReference type="AlphaFoldDB" id="A0A432XJ55"/>
<protein>
    <submittedName>
        <fullName evidence="4">Nucleoside-diphosphate sugar epimerase</fullName>
    </submittedName>
</protein>
<keyword evidence="5" id="KW-1185">Reference proteome</keyword>
<proteinExistence type="inferred from homology"/>
<gene>
    <name evidence="4" type="ORF">CWE25_13250</name>
</gene>